<dbReference type="EMBL" id="LKCN02000007">
    <property type="protein sequence ID" value="RCI12737.1"/>
    <property type="molecule type" value="Genomic_DNA"/>
</dbReference>
<name>A0A367LE95_9HYPO</name>
<keyword evidence="4" id="KW-0560">Oxidoreductase</keyword>
<evidence type="ECO:0000256" key="4">
    <source>
        <dbReference type="ARBA" id="ARBA00023002"/>
    </source>
</evidence>
<comment type="cofactor">
    <cofactor evidence="1">
        <name>heme</name>
        <dbReference type="ChEBI" id="CHEBI:30413"/>
    </cofactor>
</comment>
<protein>
    <recommendedName>
        <fullName evidence="9">Cytochrome P450</fullName>
    </recommendedName>
</protein>
<feature type="transmembrane region" description="Helical" evidence="6">
    <location>
        <begin position="39"/>
        <end position="61"/>
    </location>
</feature>
<sequence>MHRVLLDVISPASSRVLIGRPPCRDRRWLRLAVDFPKDVFIMASILNLLPGWSHCIVARLIPARRRILKSIRLADDTVARAGRQHAAVKEARARGEQVEEEDTLLNWMLDRRSPNECLPSAMGALQCALTLAAIHTTSMTALHLIHDLCEHPEWLPVLRDEVDSLADELGGPSEKPMATTEEWCDRLEKLDSFLVESQLRNPMTRMAKQDMRLYDGTRVRSGTVLAFAACEPDEPFDPMRSYRLRRASWPDQRDGHRAGAAHRANLTFGYGSQACPGRHFAVAEVKLVVARLLLEFDFKFLPRQSRPWTFDLNEMVLVNPWAKMLMRRRRTTRRTR</sequence>
<dbReference type="Pfam" id="PF00067">
    <property type="entry name" value="p450"/>
    <property type="match status" value="1"/>
</dbReference>
<keyword evidence="6" id="KW-0812">Transmembrane</keyword>
<comment type="caution">
    <text evidence="7">The sequence shown here is derived from an EMBL/GenBank/DDBJ whole genome shotgun (WGS) entry which is preliminary data.</text>
</comment>
<evidence type="ECO:0000313" key="7">
    <source>
        <dbReference type="EMBL" id="RCI12737.1"/>
    </source>
</evidence>
<evidence type="ECO:0000256" key="1">
    <source>
        <dbReference type="ARBA" id="ARBA00001971"/>
    </source>
</evidence>
<dbReference type="InterPro" id="IPR001128">
    <property type="entry name" value="Cyt_P450"/>
</dbReference>
<keyword evidence="6" id="KW-0472">Membrane</keyword>
<dbReference type="STRING" id="1330021.A0A367LE95"/>
<evidence type="ECO:0000313" key="8">
    <source>
        <dbReference type="Proteomes" id="UP000253664"/>
    </source>
</evidence>
<dbReference type="GO" id="GO:0005506">
    <property type="term" value="F:iron ion binding"/>
    <property type="evidence" value="ECO:0007669"/>
    <property type="project" value="InterPro"/>
</dbReference>
<dbReference type="Gene3D" id="1.10.630.10">
    <property type="entry name" value="Cytochrome P450"/>
    <property type="match status" value="1"/>
</dbReference>
<keyword evidence="3" id="KW-0479">Metal-binding</keyword>
<reference evidence="7 8" key="1">
    <citation type="journal article" date="2015" name="BMC Genomics">
        <title>Insights from the genome of Ophiocordyceps polyrhachis-furcata to pathogenicity and host specificity in insect fungi.</title>
        <authorList>
            <person name="Wichadakul D."/>
            <person name="Kobmoo N."/>
            <person name="Ingsriswang S."/>
            <person name="Tangphatsornruang S."/>
            <person name="Chantasingh D."/>
            <person name="Luangsa-ard J.J."/>
            <person name="Eurwilaichitr L."/>
        </authorList>
    </citation>
    <scope>NUCLEOTIDE SEQUENCE [LARGE SCALE GENOMIC DNA]</scope>
    <source>
        <strain evidence="7 8">BCC 54312</strain>
    </source>
</reference>
<dbReference type="CDD" id="cd11041">
    <property type="entry name" value="CYP503A1-like"/>
    <property type="match status" value="1"/>
</dbReference>
<gene>
    <name evidence="7" type="ORF">L249_1273</name>
</gene>
<dbReference type="GO" id="GO:0016705">
    <property type="term" value="F:oxidoreductase activity, acting on paired donors, with incorporation or reduction of molecular oxygen"/>
    <property type="evidence" value="ECO:0007669"/>
    <property type="project" value="InterPro"/>
</dbReference>
<comment type="similarity">
    <text evidence="2">Belongs to the cytochrome P450 family.</text>
</comment>
<keyword evidence="5" id="KW-0408">Iron</keyword>
<keyword evidence="6" id="KW-1133">Transmembrane helix</keyword>
<keyword evidence="8" id="KW-1185">Reference proteome</keyword>
<proteinExistence type="inferred from homology"/>
<accession>A0A367LE95</accession>
<organism evidence="7 8">
    <name type="scientific">Ophiocordyceps polyrhachis-furcata BCC 54312</name>
    <dbReference type="NCBI Taxonomy" id="1330021"/>
    <lineage>
        <taxon>Eukaryota</taxon>
        <taxon>Fungi</taxon>
        <taxon>Dikarya</taxon>
        <taxon>Ascomycota</taxon>
        <taxon>Pezizomycotina</taxon>
        <taxon>Sordariomycetes</taxon>
        <taxon>Hypocreomycetidae</taxon>
        <taxon>Hypocreales</taxon>
        <taxon>Ophiocordycipitaceae</taxon>
        <taxon>Ophiocordyceps</taxon>
    </lineage>
</organism>
<evidence type="ECO:0000256" key="6">
    <source>
        <dbReference type="SAM" id="Phobius"/>
    </source>
</evidence>
<evidence type="ECO:0008006" key="9">
    <source>
        <dbReference type="Google" id="ProtNLM"/>
    </source>
</evidence>
<dbReference type="AlphaFoldDB" id="A0A367LE95"/>
<dbReference type="InterPro" id="IPR036396">
    <property type="entry name" value="Cyt_P450_sf"/>
</dbReference>
<evidence type="ECO:0000256" key="2">
    <source>
        <dbReference type="ARBA" id="ARBA00010617"/>
    </source>
</evidence>
<evidence type="ECO:0000256" key="5">
    <source>
        <dbReference type="ARBA" id="ARBA00023004"/>
    </source>
</evidence>
<dbReference type="Proteomes" id="UP000253664">
    <property type="component" value="Unassembled WGS sequence"/>
</dbReference>
<dbReference type="SUPFAM" id="SSF48264">
    <property type="entry name" value="Cytochrome P450"/>
    <property type="match status" value="1"/>
</dbReference>
<dbReference type="OrthoDB" id="1844152at2759"/>
<dbReference type="PANTHER" id="PTHR46206:SF9">
    <property type="entry name" value="CYTOCHROME P450"/>
    <property type="match status" value="1"/>
</dbReference>
<evidence type="ECO:0000256" key="3">
    <source>
        <dbReference type="ARBA" id="ARBA00022723"/>
    </source>
</evidence>
<dbReference type="PANTHER" id="PTHR46206">
    <property type="entry name" value="CYTOCHROME P450"/>
    <property type="match status" value="1"/>
</dbReference>
<dbReference type="GO" id="GO:0020037">
    <property type="term" value="F:heme binding"/>
    <property type="evidence" value="ECO:0007669"/>
    <property type="project" value="InterPro"/>
</dbReference>
<dbReference type="GO" id="GO:0004497">
    <property type="term" value="F:monooxygenase activity"/>
    <property type="evidence" value="ECO:0007669"/>
    <property type="project" value="InterPro"/>
</dbReference>